<keyword evidence="4" id="KW-1185">Reference proteome</keyword>
<feature type="transmembrane region" description="Helical" evidence="2">
    <location>
        <begin position="124"/>
        <end position="146"/>
    </location>
</feature>
<evidence type="ECO:0000256" key="1">
    <source>
        <dbReference type="SAM" id="MobiDB-lite"/>
    </source>
</evidence>
<keyword evidence="2" id="KW-0472">Membrane</keyword>
<feature type="transmembrane region" description="Helical" evidence="2">
    <location>
        <begin position="686"/>
        <end position="704"/>
    </location>
</feature>
<evidence type="ECO:0000313" key="4">
    <source>
        <dbReference type="Proteomes" id="UP000652219"/>
    </source>
</evidence>
<keyword evidence="2" id="KW-0812">Transmembrane</keyword>
<feature type="region of interest" description="Disordered" evidence="1">
    <location>
        <begin position="1"/>
        <end position="25"/>
    </location>
</feature>
<name>A0A8H6JY73_9PEZI</name>
<dbReference type="Pfam" id="PF11915">
    <property type="entry name" value="DUF3433"/>
    <property type="match status" value="2"/>
</dbReference>
<comment type="caution">
    <text evidence="3">The sequence shown here is derived from an EMBL/GenBank/DDBJ whole genome shotgun (WGS) entry which is preliminary data.</text>
</comment>
<feature type="transmembrane region" description="Helical" evidence="2">
    <location>
        <begin position="1157"/>
        <end position="1179"/>
    </location>
</feature>
<dbReference type="PANTHER" id="PTHR37544">
    <property type="entry name" value="SPRAY-RELATED"/>
    <property type="match status" value="1"/>
</dbReference>
<dbReference type="InterPro" id="IPR021840">
    <property type="entry name" value="DUF3433"/>
</dbReference>
<accession>A0A8H6JY73</accession>
<protein>
    <submittedName>
        <fullName evidence="3">Uncharacterized protein</fullName>
    </submittedName>
</protein>
<organism evidence="3 4">
    <name type="scientific">Colletotrichum sojae</name>
    <dbReference type="NCBI Taxonomy" id="2175907"/>
    <lineage>
        <taxon>Eukaryota</taxon>
        <taxon>Fungi</taxon>
        <taxon>Dikarya</taxon>
        <taxon>Ascomycota</taxon>
        <taxon>Pezizomycotina</taxon>
        <taxon>Sordariomycetes</taxon>
        <taxon>Hypocreomycetidae</taxon>
        <taxon>Glomerellales</taxon>
        <taxon>Glomerellaceae</taxon>
        <taxon>Colletotrichum</taxon>
        <taxon>Colletotrichum orchidearum species complex</taxon>
    </lineage>
</organism>
<feature type="transmembrane region" description="Helical" evidence="2">
    <location>
        <begin position="158"/>
        <end position="176"/>
    </location>
</feature>
<evidence type="ECO:0000256" key="2">
    <source>
        <dbReference type="SAM" id="Phobius"/>
    </source>
</evidence>
<dbReference type="Proteomes" id="UP000652219">
    <property type="component" value="Unassembled WGS sequence"/>
</dbReference>
<dbReference type="EMBL" id="WIGN01000003">
    <property type="protein sequence ID" value="KAF6821001.1"/>
    <property type="molecule type" value="Genomic_DNA"/>
</dbReference>
<gene>
    <name evidence="3" type="ORF">CSOJ01_00436</name>
</gene>
<feature type="transmembrane region" description="Helical" evidence="2">
    <location>
        <begin position="749"/>
        <end position="775"/>
    </location>
</feature>
<feature type="compositionally biased region" description="Basic and acidic residues" evidence="1">
    <location>
        <begin position="64"/>
        <end position="80"/>
    </location>
</feature>
<reference evidence="3 4" key="1">
    <citation type="journal article" date="2020" name="Phytopathology">
        <title>Genome Sequence Resources of Colletotrichum truncatum, C. plurivorum, C. musicola, and C. sojae: Four Species Pathogenic to Soybean (Glycine max).</title>
        <authorList>
            <person name="Rogerio F."/>
            <person name="Boufleur T.R."/>
            <person name="Ciampi-Guillardi M."/>
            <person name="Sukno S.A."/>
            <person name="Thon M.R."/>
            <person name="Massola Junior N.S."/>
            <person name="Baroncelli R."/>
        </authorList>
    </citation>
    <scope>NUCLEOTIDE SEQUENCE [LARGE SCALE GENOMIC DNA]</scope>
    <source>
        <strain evidence="3 4">LFN0009</strain>
    </source>
</reference>
<feature type="compositionally biased region" description="Gly residues" evidence="1">
    <location>
        <begin position="91"/>
        <end position="101"/>
    </location>
</feature>
<sequence length="1289" mass="144437">MRSAEGRRQHVQRLSPQSPAPSIELEDFRAYLTQLRSTENVTEVRLHSDIPPLPATPQTEDIEANEHSDQVEDSSQHHAPDQQNAATHVQGGTGSVDGGGQKLPAKQTVPIRQAIWCPWWLQPAVFAVFAGTFSCFIIALSIMIWYSDKHAGLLSGGFRFVVTIALTLLSVSWARVELQAKRYMPWISAFHTETPDAVDYNLDYMSMMLPTVLVKSLRQKHYLVFLVAVTSLLLKTQIVLAPGLFLVKTVQFLQPIDVKILDTFKIEPGTILENDNRAYYTAQSTQQLNGSFPLGAAKGAAYQRFNPRGKSNAPISAAVDTFFVDISCLKLGTYNFSEREDDPPNRRLYDFNFGFEGCDDVSFQVTYASMSPSTYLDEYAMSGFPLKSHQPCPGFSQPGYQFDYLALKREGVADSKPSDFSAVICSPRNWISKVEVIDDGISPVLGKVAHQAQSPIELDLWTPIKSSTPTSTLPNRHNESPIELRIQAWKDQHLEIAQVSTWTAFNMKLGTNLTPSSSTEALLECMVQLAEYSGPLAIHYGLRRANEVNAVGQKRRADRLVANFNIGITMVVVFALMTASISCVLIRYKGSTRVWQRDPATALGSMVTFCDYPELKYCACHLKKDDRNTRRGWSRAGFVPLALRTRVRIVFVVVVVGLMAILNLTLPRSKQLKGISTFDEHRHLTVSSFATIVALVVTLFASSYDTAIRSLHVLSILTQREATTFDRLDLSMIDAMGTHALFTSFRFQIWAVSLSQVVTFFCAFLTIASSTVFALEYVPKPLDLQLQQRSWFGDRPLGDNFQKYQENRQTLGSMLLQTTRGNITYPRNTFDDLAFPILSNISAVEFGNAKNIGAQIEMPSARLAANCTEMDADAFEIRHASSNNSESERATVSVDVIVPAVCPDGEPFNITKGFWIMYDHGSSATRLPFAKLLYSEENMFDARTYICCVNDTLIKMKELVFSPSITQTHLWGEWDRRENRFSFLRMWKCHYSCTRLIVTVNMILLGGEWAIDSKKPPRPDLSATAPWDQSISVPYFERNMEEKYFLSNLPIGCPFLIVREQNINDTAIDLTFRFLIEPHGPIPADAFGDPAMEQTILDELHHNRALISAQLANLKSRLGIDERSNLTTFPPESLDPVDAILIDCSNRRIVQNTVETYILTAILGVVAAANILALLSSLLRRWRPLTRGGIFDMNVKGLAPKDFQSISMTAALLESSNATEHIPIETQSLSREECDVVLSGLRFRLGWFRRESDQTRRFTIGVMGDANFTFLGNEENVADEGQDETESLR</sequence>
<evidence type="ECO:0000313" key="3">
    <source>
        <dbReference type="EMBL" id="KAF6821001.1"/>
    </source>
</evidence>
<feature type="region of interest" description="Disordered" evidence="1">
    <location>
        <begin position="40"/>
        <end position="103"/>
    </location>
</feature>
<proteinExistence type="predicted"/>
<feature type="transmembrane region" description="Helical" evidence="2">
    <location>
        <begin position="647"/>
        <end position="666"/>
    </location>
</feature>
<keyword evidence="2" id="KW-1133">Transmembrane helix</keyword>
<feature type="transmembrane region" description="Helical" evidence="2">
    <location>
        <begin position="222"/>
        <end position="247"/>
    </location>
</feature>
<feature type="transmembrane region" description="Helical" evidence="2">
    <location>
        <begin position="564"/>
        <end position="588"/>
    </location>
</feature>
<dbReference type="PANTHER" id="PTHR37544:SF3">
    <property type="entry name" value="SPRAY"/>
    <property type="match status" value="1"/>
</dbReference>